<dbReference type="InterPro" id="IPR036259">
    <property type="entry name" value="MFS_trans_sf"/>
</dbReference>
<keyword evidence="4 6" id="KW-1133">Transmembrane helix</keyword>
<dbReference type="InterPro" id="IPR011701">
    <property type="entry name" value="MFS"/>
</dbReference>
<keyword evidence="2" id="KW-0813">Transport</keyword>
<feature type="transmembrane region" description="Helical" evidence="6">
    <location>
        <begin position="201"/>
        <end position="221"/>
    </location>
</feature>
<feature type="transmembrane region" description="Helical" evidence="6">
    <location>
        <begin position="7"/>
        <end position="27"/>
    </location>
</feature>
<dbReference type="Gene3D" id="1.20.1250.20">
    <property type="entry name" value="MFS general substrate transporter like domains"/>
    <property type="match status" value="1"/>
</dbReference>
<keyword evidence="5 6" id="KW-0472">Membrane</keyword>
<dbReference type="SUPFAM" id="SSF103473">
    <property type="entry name" value="MFS general substrate transporter"/>
    <property type="match status" value="1"/>
</dbReference>
<protein>
    <submittedName>
        <fullName evidence="7">Aspartyl proteinase</fullName>
    </submittedName>
</protein>
<dbReference type="Pfam" id="PF07690">
    <property type="entry name" value="MFS_1"/>
    <property type="match status" value="1"/>
</dbReference>
<feature type="transmembrane region" description="Helical" evidence="6">
    <location>
        <begin position="176"/>
        <end position="195"/>
    </location>
</feature>
<evidence type="ECO:0000256" key="3">
    <source>
        <dbReference type="ARBA" id="ARBA00022692"/>
    </source>
</evidence>
<dbReference type="EMBL" id="LR726772">
    <property type="protein sequence ID" value="VWO98167.1"/>
    <property type="molecule type" value="Genomic_DNA"/>
</dbReference>
<dbReference type="GO" id="GO:0016020">
    <property type="term" value="C:membrane"/>
    <property type="evidence" value="ECO:0007669"/>
    <property type="project" value="UniProtKB-SubCell"/>
</dbReference>
<gene>
    <name evidence="7" type="primary">Q8NJS2</name>
</gene>
<feature type="transmembrane region" description="Helical" evidence="6">
    <location>
        <begin position="143"/>
        <end position="164"/>
    </location>
</feature>
<dbReference type="PANTHER" id="PTHR43791">
    <property type="entry name" value="PERMEASE-RELATED"/>
    <property type="match status" value="1"/>
</dbReference>
<evidence type="ECO:0000313" key="7">
    <source>
        <dbReference type="EMBL" id="VWO98167.1"/>
    </source>
</evidence>
<evidence type="ECO:0000256" key="4">
    <source>
        <dbReference type="ARBA" id="ARBA00022989"/>
    </source>
</evidence>
<dbReference type="PANTHER" id="PTHR43791:SF18">
    <property type="entry name" value="NICOTINIC ACID TRANSPORTER TNA1, PUTATIVE (AFU_ORTHOLOGUE AFUA_3G03820)-RELATED"/>
    <property type="match status" value="1"/>
</dbReference>
<feature type="transmembrane region" description="Helical" evidence="6">
    <location>
        <begin position="110"/>
        <end position="131"/>
    </location>
</feature>
<evidence type="ECO:0000256" key="6">
    <source>
        <dbReference type="SAM" id="Phobius"/>
    </source>
</evidence>
<evidence type="ECO:0000256" key="1">
    <source>
        <dbReference type="ARBA" id="ARBA00004141"/>
    </source>
</evidence>
<reference evidence="7" key="1">
    <citation type="submission" date="2019-10" db="EMBL/GenBank/DDBJ databases">
        <authorList>
            <person name="Nor Muhammad N."/>
        </authorList>
    </citation>
    <scope>NUCLEOTIDE SEQUENCE</scope>
</reference>
<proteinExistence type="predicted"/>
<evidence type="ECO:0000256" key="2">
    <source>
        <dbReference type="ARBA" id="ARBA00022448"/>
    </source>
</evidence>
<evidence type="ECO:0000256" key="5">
    <source>
        <dbReference type="ARBA" id="ARBA00023136"/>
    </source>
</evidence>
<organism evidence="7">
    <name type="scientific">Ganoderma boninense</name>
    <dbReference type="NCBI Taxonomy" id="34458"/>
    <lineage>
        <taxon>Eukaryota</taxon>
        <taxon>Fungi</taxon>
        <taxon>Dikarya</taxon>
        <taxon>Basidiomycota</taxon>
        <taxon>Agaricomycotina</taxon>
        <taxon>Agaricomycetes</taxon>
        <taxon>Polyporales</taxon>
        <taxon>Polyporaceae</taxon>
        <taxon>Ganoderma</taxon>
    </lineage>
</organism>
<name>A0A5K1JZZ4_9APHY</name>
<feature type="transmembrane region" description="Helical" evidence="6">
    <location>
        <begin position="233"/>
        <end position="250"/>
    </location>
</feature>
<accession>A0A5K1JZZ4</accession>
<keyword evidence="3 6" id="KW-0812">Transmembrane</keyword>
<feature type="transmembrane region" description="Helical" evidence="6">
    <location>
        <begin position="270"/>
        <end position="288"/>
    </location>
</feature>
<dbReference type="GO" id="GO:0022857">
    <property type="term" value="F:transmembrane transporter activity"/>
    <property type="evidence" value="ECO:0007669"/>
    <property type="project" value="InterPro"/>
</dbReference>
<comment type="subcellular location">
    <subcellularLocation>
        <location evidence="1">Membrane</location>
        <topology evidence="1">Multi-pass membrane protein</topology>
    </subcellularLocation>
</comment>
<feature type="transmembrane region" description="Helical" evidence="6">
    <location>
        <begin position="39"/>
        <end position="62"/>
    </location>
</feature>
<dbReference type="AlphaFoldDB" id="A0A5K1JZZ4"/>
<sequence length="327" mass="36062">MIQTRFGIFWGGATLAGAFTGLVAFGISFMSGTAGLLGWSWIFITEGMATVVVGVVACFLFVDFPDTAPFLTPEERAYVVNRMRFDNSTVGEDEHFALRHIWEALLDWQVWALGLLNMAVIMPVDGISYFLPSIINGFGFNSTVSQLLTVPPYIVAIVMVMVWSIWSDRIKRRSPFLFSGLLLCLVGFAINITNAPIGVKYFGTYLVVIGGYAAHPSVIAWLTNNLGGHYKRAVGIAFQGIFGNTGGLIASNMFRSQDAPRYITGHGAEMGFIGMGLVLVPIVMFAYTRANMNKDAKMREAEDRGEKYAPEELRKLGDRAPDFRYTL</sequence>
<dbReference type="FunFam" id="1.20.1250.20:FF:000068">
    <property type="entry name" value="MFS general substrate transporter"/>
    <property type="match status" value="1"/>
</dbReference>